<comment type="similarity">
    <text evidence="1">Belongs to the type-I restriction system S methylase family.</text>
</comment>
<keyword evidence="3" id="KW-0489">Methyltransferase</keyword>
<dbReference type="SUPFAM" id="SSF116734">
    <property type="entry name" value="DNA methylase specificity domain"/>
    <property type="match status" value="1"/>
</dbReference>
<dbReference type="EMBL" id="JAYGHK010000058">
    <property type="protein sequence ID" value="MEA5609715.1"/>
    <property type="molecule type" value="Genomic_DNA"/>
</dbReference>
<gene>
    <name evidence="12" type="ORF">VB695_16860</name>
</gene>
<keyword evidence="6" id="KW-0680">Restriction system</keyword>
<dbReference type="Pfam" id="PF02384">
    <property type="entry name" value="N6_Mtase"/>
    <property type="match status" value="1"/>
</dbReference>
<dbReference type="RefSeq" id="WP_323245884.1">
    <property type="nucleotide sequence ID" value="NZ_JAYGHK010000058.1"/>
</dbReference>
<evidence type="ECO:0000256" key="3">
    <source>
        <dbReference type="ARBA" id="ARBA00022603"/>
    </source>
</evidence>
<evidence type="ECO:0000259" key="9">
    <source>
        <dbReference type="Pfam" id="PF01420"/>
    </source>
</evidence>
<keyword evidence="5" id="KW-0949">S-adenosyl-L-methionine</keyword>
<evidence type="ECO:0000256" key="8">
    <source>
        <dbReference type="ARBA" id="ARBA00047942"/>
    </source>
</evidence>
<keyword evidence="7" id="KW-0238">DNA-binding</keyword>
<protein>
    <recommendedName>
        <fullName evidence="2">site-specific DNA-methyltransferase (adenine-specific)</fullName>
        <ecNumber evidence="2">2.1.1.72</ecNumber>
    </recommendedName>
</protein>
<dbReference type="InterPro" id="IPR051537">
    <property type="entry name" value="DNA_Adenine_Mtase"/>
</dbReference>
<comment type="caution">
    <text evidence="12">The sequence shown here is derived from an EMBL/GenBank/DDBJ whole genome shotgun (WGS) entry which is preliminary data.</text>
</comment>
<feature type="domain" description="Type I restriction modification DNA specificity" evidence="9">
    <location>
        <begin position="295"/>
        <end position="416"/>
    </location>
</feature>
<keyword evidence="13" id="KW-1185">Reference proteome</keyword>
<dbReference type="InterPro" id="IPR000055">
    <property type="entry name" value="Restrct_endonuc_typeI_TRD"/>
</dbReference>
<dbReference type="InterPro" id="IPR029063">
    <property type="entry name" value="SAM-dependent_MTases_sf"/>
</dbReference>
<dbReference type="InterPro" id="IPR003356">
    <property type="entry name" value="DNA_methylase_A-5"/>
</dbReference>
<evidence type="ECO:0000256" key="1">
    <source>
        <dbReference type="ARBA" id="ARBA00010923"/>
    </source>
</evidence>
<dbReference type="PRINTS" id="PR00507">
    <property type="entry name" value="N12N6MTFRASE"/>
</dbReference>
<dbReference type="Pfam" id="PF12161">
    <property type="entry name" value="HsdM_N"/>
    <property type="match status" value="1"/>
</dbReference>
<keyword evidence="4" id="KW-0808">Transferase</keyword>
<comment type="catalytic activity">
    <reaction evidence="8">
        <text>a 2'-deoxyadenosine in DNA + S-adenosyl-L-methionine = an N(6)-methyl-2'-deoxyadenosine in DNA + S-adenosyl-L-homocysteine + H(+)</text>
        <dbReference type="Rhea" id="RHEA:15197"/>
        <dbReference type="Rhea" id="RHEA-COMP:12418"/>
        <dbReference type="Rhea" id="RHEA-COMP:12419"/>
        <dbReference type="ChEBI" id="CHEBI:15378"/>
        <dbReference type="ChEBI" id="CHEBI:57856"/>
        <dbReference type="ChEBI" id="CHEBI:59789"/>
        <dbReference type="ChEBI" id="CHEBI:90615"/>
        <dbReference type="ChEBI" id="CHEBI:90616"/>
        <dbReference type="EC" id="2.1.1.72"/>
    </reaction>
</comment>
<evidence type="ECO:0000256" key="4">
    <source>
        <dbReference type="ARBA" id="ARBA00022679"/>
    </source>
</evidence>
<dbReference type="PANTHER" id="PTHR42933:SF3">
    <property type="entry name" value="TYPE I RESTRICTION ENZYME MJAVIII METHYLASE SUBUNIT"/>
    <property type="match status" value="1"/>
</dbReference>
<evidence type="ECO:0000313" key="12">
    <source>
        <dbReference type="EMBL" id="MEA5609715.1"/>
    </source>
</evidence>
<dbReference type="Proteomes" id="UP001303285">
    <property type="component" value="Unassembled WGS sequence"/>
</dbReference>
<dbReference type="Gene3D" id="3.40.50.150">
    <property type="entry name" value="Vaccinia Virus protein VP39"/>
    <property type="match status" value="1"/>
</dbReference>
<evidence type="ECO:0000256" key="7">
    <source>
        <dbReference type="ARBA" id="ARBA00023125"/>
    </source>
</evidence>
<dbReference type="EC" id="2.1.1.72" evidence="2"/>
<dbReference type="InterPro" id="IPR022749">
    <property type="entry name" value="D12N6_MeTrfase_N"/>
</dbReference>
<feature type="non-terminal residue" evidence="12">
    <location>
        <position position="433"/>
    </location>
</feature>
<dbReference type="Gene3D" id="3.90.220.20">
    <property type="entry name" value="DNA methylase specificity domains"/>
    <property type="match status" value="1"/>
</dbReference>
<evidence type="ECO:0000259" key="10">
    <source>
        <dbReference type="Pfam" id="PF02384"/>
    </source>
</evidence>
<name>A0ABU5UXD1_NODSP</name>
<dbReference type="SUPFAM" id="SSF53335">
    <property type="entry name" value="S-adenosyl-L-methionine-dependent methyltransferases"/>
    <property type="match status" value="1"/>
</dbReference>
<feature type="domain" description="N6 adenine-specific DNA methyltransferase N-terminal" evidence="11">
    <location>
        <begin position="16"/>
        <end position="153"/>
    </location>
</feature>
<dbReference type="PANTHER" id="PTHR42933">
    <property type="entry name" value="SLR6095 PROTEIN"/>
    <property type="match status" value="1"/>
</dbReference>
<evidence type="ECO:0000256" key="6">
    <source>
        <dbReference type="ARBA" id="ARBA00022747"/>
    </source>
</evidence>
<reference evidence="12 13" key="1">
    <citation type="submission" date="2023-12" db="EMBL/GenBank/DDBJ databases">
        <title>Baltic Sea Cyanobacteria.</title>
        <authorList>
            <person name="Delbaje E."/>
            <person name="Fewer D.P."/>
            <person name="Shishido T.K."/>
        </authorList>
    </citation>
    <scope>NUCLEOTIDE SEQUENCE [LARGE SCALE GENOMIC DNA]</scope>
    <source>
        <strain evidence="12 13">UHCC 0060</strain>
    </source>
</reference>
<sequence length="433" mass="49520">MIPTNTENSHQDLIGFIWTIADKLRGPYRPPQYRRVMLPLIVLGRLDAVLEPTKQDVLDAKAKYEAMGLQGEAFEKAIAKVAIGSDRQQFLYNTSKFTFQELLNDADGIASNLINYINGFSPRARDIFEKFNFESEIQKLDESNRLYLIIKDFCKPEVDLSPAQLSNLQMGYLFEELVRKFNEQANEEAGDHFTPREVIRLMVNLVFCEETDVFQQGIYRSVYDPTLGTGGMLSVSEEHIKKQNPEANLGLFGQEYNIEKLDEKRTALISHAVTKGLDPRVPMKDSGIEWLGKIPNHWEVIKVKHLTKILRGKFTHRPRNDPRFYDGQYPFIQTGDVANANKFIMEYTQTLNENGYAVSKEFPSGTLVMTIAANIGDMAILNFNACFPDSIVGFLPSKMTDIFFLYHLFSSMKKQFFRTYAITLCNPLSFVSF</sequence>
<evidence type="ECO:0000313" key="13">
    <source>
        <dbReference type="Proteomes" id="UP001303285"/>
    </source>
</evidence>
<dbReference type="CDD" id="cd17282">
    <property type="entry name" value="RMtype1_S_Eco16444ORF1681_TRD1-CR1_like"/>
    <property type="match status" value="1"/>
</dbReference>
<evidence type="ECO:0000256" key="2">
    <source>
        <dbReference type="ARBA" id="ARBA00011900"/>
    </source>
</evidence>
<evidence type="ECO:0000256" key="5">
    <source>
        <dbReference type="ARBA" id="ARBA00022691"/>
    </source>
</evidence>
<proteinExistence type="inferred from homology"/>
<accession>A0ABU5UXD1</accession>
<evidence type="ECO:0000259" key="11">
    <source>
        <dbReference type="Pfam" id="PF12161"/>
    </source>
</evidence>
<dbReference type="InterPro" id="IPR044946">
    <property type="entry name" value="Restrct_endonuc_typeI_TRD_sf"/>
</dbReference>
<organism evidence="12 13">
    <name type="scientific">Nodularia spumigena UHCC 0060</name>
    <dbReference type="NCBI Taxonomy" id="3110300"/>
    <lineage>
        <taxon>Bacteria</taxon>
        <taxon>Bacillati</taxon>
        <taxon>Cyanobacteriota</taxon>
        <taxon>Cyanophyceae</taxon>
        <taxon>Nostocales</taxon>
        <taxon>Nodulariaceae</taxon>
        <taxon>Nodularia</taxon>
    </lineage>
</organism>
<feature type="domain" description="DNA methylase adenine-specific" evidence="10">
    <location>
        <begin position="170"/>
        <end position="260"/>
    </location>
</feature>
<dbReference type="Pfam" id="PF01420">
    <property type="entry name" value="Methylase_S"/>
    <property type="match status" value="1"/>
</dbReference>